<organism evidence="1 2">
    <name type="scientific">Candidatus Portnoybacteria bacterium CG10_big_fil_rev_8_21_14_0_10_36_7</name>
    <dbReference type="NCBI Taxonomy" id="1974812"/>
    <lineage>
        <taxon>Bacteria</taxon>
        <taxon>Candidatus Portnoyibacteriota</taxon>
    </lineage>
</organism>
<dbReference type="Proteomes" id="UP000231450">
    <property type="component" value="Unassembled WGS sequence"/>
</dbReference>
<protein>
    <submittedName>
        <fullName evidence="1">Uncharacterized protein</fullName>
    </submittedName>
</protein>
<proteinExistence type="predicted"/>
<feature type="non-terminal residue" evidence="1">
    <location>
        <position position="1"/>
    </location>
</feature>
<gene>
    <name evidence="1" type="ORF">COU81_02670</name>
</gene>
<dbReference type="AlphaFoldDB" id="A0A2M8KDT0"/>
<comment type="caution">
    <text evidence="1">The sequence shown here is derived from an EMBL/GenBank/DDBJ whole genome shotgun (WGS) entry which is preliminary data.</text>
</comment>
<evidence type="ECO:0000313" key="1">
    <source>
        <dbReference type="EMBL" id="PJE58081.1"/>
    </source>
</evidence>
<sequence length="81" mass="9400">IFIKVCSSGHYEEKPEQLVYLLDLLRYNKDLNTLIEKFPHEAQIIKALQRVLEGGIFKPENVSRLNWDSHVGHSINILLLT</sequence>
<reference evidence="2" key="1">
    <citation type="submission" date="2017-09" db="EMBL/GenBank/DDBJ databases">
        <title>Depth-based differentiation of microbial function through sediment-hosted aquifers and enrichment of novel symbionts in the deep terrestrial subsurface.</title>
        <authorList>
            <person name="Probst A.J."/>
            <person name="Ladd B."/>
            <person name="Jarett J.K."/>
            <person name="Geller-Mcgrath D.E."/>
            <person name="Sieber C.M.K."/>
            <person name="Emerson J.B."/>
            <person name="Anantharaman K."/>
            <person name="Thomas B.C."/>
            <person name="Malmstrom R."/>
            <person name="Stieglmeier M."/>
            <person name="Klingl A."/>
            <person name="Woyke T."/>
            <person name="Ryan C.M."/>
            <person name="Banfield J.F."/>
        </authorList>
    </citation>
    <scope>NUCLEOTIDE SEQUENCE [LARGE SCALE GENOMIC DNA]</scope>
</reference>
<name>A0A2M8KDT0_9BACT</name>
<accession>A0A2M8KDT0</accession>
<dbReference type="EMBL" id="PFDW01000057">
    <property type="protein sequence ID" value="PJE58081.1"/>
    <property type="molecule type" value="Genomic_DNA"/>
</dbReference>
<evidence type="ECO:0000313" key="2">
    <source>
        <dbReference type="Proteomes" id="UP000231450"/>
    </source>
</evidence>